<dbReference type="EMBL" id="CAADGH010000001">
    <property type="protein sequence ID" value="VFK74158.1"/>
    <property type="molecule type" value="Genomic_DNA"/>
</dbReference>
<evidence type="ECO:0000313" key="2">
    <source>
        <dbReference type="EMBL" id="VFK28935.1"/>
    </source>
</evidence>
<proteinExistence type="predicted"/>
<evidence type="ECO:0000313" key="1">
    <source>
        <dbReference type="EMBL" id="VFK22623.1"/>
    </source>
</evidence>
<organism evidence="3">
    <name type="scientific">Candidatus Kentrum sp. MB</name>
    <dbReference type="NCBI Taxonomy" id="2138164"/>
    <lineage>
        <taxon>Bacteria</taxon>
        <taxon>Pseudomonadati</taxon>
        <taxon>Pseudomonadota</taxon>
        <taxon>Gammaproteobacteria</taxon>
        <taxon>Candidatus Kentrum</taxon>
    </lineage>
</organism>
<reference evidence="3" key="1">
    <citation type="submission" date="2019-02" db="EMBL/GenBank/DDBJ databases">
        <authorList>
            <person name="Gruber-Vodicka R. H."/>
            <person name="Seah K. B. B."/>
        </authorList>
    </citation>
    <scope>NUCLEOTIDE SEQUENCE</scope>
    <source>
        <strain evidence="1">BECK_BZ197</strain>
        <strain evidence="3">BECK_BZ198</strain>
        <strain evidence="2">BECK_BZ199</strain>
    </source>
</reference>
<name>A0A451B792_9GAMM</name>
<dbReference type="AlphaFoldDB" id="A0A451B792"/>
<protein>
    <submittedName>
        <fullName evidence="3">Uncharacterized protein</fullName>
    </submittedName>
</protein>
<gene>
    <name evidence="1" type="ORF">BECKMB1821G_GA0114241_100285</name>
    <name evidence="3" type="ORF">BECKMB1821H_GA0114242_100189</name>
    <name evidence="2" type="ORF">BECKMB1821I_GA0114274_100791</name>
</gene>
<accession>A0A451B792</accession>
<evidence type="ECO:0000313" key="3">
    <source>
        <dbReference type="EMBL" id="VFK74158.1"/>
    </source>
</evidence>
<sequence>MKTNTPRPEQVAELTRGIALPLPAINEEHLFIIVETLAKVWSDLLAEHADLLKKKERYINTLMATRLKKLRDEGTDIMWDTLVSSVARGEEMISYDGSHLEKRPDLSLVLTKPRLSAFPFVIECKLIDAETKSVRLYCKNGLARFIEGEYAWYDRQAIMMAYVRDTSAIATNLTPYLGKYRNNKTDPFASEQLPQAIETTDMDLDLAQSRHGRKFCYTEPPHNAPGSIKIWHLWVSDTV</sequence>
<dbReference type="EMBL" id="CAADFQ010000007">
    <property type="protein sequence ID" value="VFK28935.1"/>
    <property type="molecule type" value="Genomic_DNA"/>
</dbReference>
<dbReference type="EMBL" id="CAADFO010000002">
    <property type="protein sequence ID" value="VFK22623.1"/>
    <property type="molecule type" value="Genomic_DNA"/>
</dbReference>